<dbReference type="AlphaFoldDB" id="A0A5K3G1Q4"/>
<evidence type="ECO:0000313" key="1">
    <source>
        <dbReference type="WBParaSite" id="MCU_014627-RA"/>
    </source>
</evidence>
<reference evidence="1" key="1">
    <citation type="submission" date="2019-11" db="UniProtKB">
        <authorList>
            <consortium name="WormBaseParasite"/>
        </authorList>
    </citation>
    <scope>IDENTIFICATION</scope>
</reference>
<accession>A0A5K3G1Q4</accession>
<organism evidence="1">
    <name type="scientific">Mesocestoides corti</name>
    <name type="common">Flatworm</name>
    <dbReference type="NCBI Taxonomy" id="53468"/>
    <lineage>
        <taxon>Eukaryota</taxon>
        <taxon>Metazoa</taxon>
        <taxon>Spiralia</taxon>
        <taxon>Lophotrochozoa</taxon>
        <taxon>Platyhelminthes</taxon>
        <taxon>Cestoda</taxon>
        <taxon>Eucestoda</taxon>
        <taxon>Cyclophyllidea</taxon>
        <taxon>Mesocestoididae</taxon>
        <taxon>Mesocestoides</taxon>
    </lineage>
</organism>
<proteinExistence type="predicted"/>
<protein>
    <submittedName>
        <fullName evidence="1">SOS response associated peptidase (SRAP)</fullName>
    </submittedName>
</protein>
<dbReference type="WBParaSite" id="MCU_014627-RA">
    <property type="protein sequence ID" value="MCU_014627-RA"/>
    <property type="gene ID" value="MCU_014627"/>
</dbReference>
<sequence length="100" mass="11263">MCAYLGESEVKRPSKTDSIALVTSVRSQGVHKQSGKILCSFSNQSDELPNPLLQVTRLPSVPVGHKFAWIIHPIENREPVASSRYMYQRPLVKAEILESW</sequence>
<name>A0A5K3G1Q4_MESCO</name>